<dbReference type="RefSeq" id="WP_111503749.1">
    <property type="nucleotide sequence ID" value="NZ_QKYN01000090.1"/>
</dbReference>
<accession>A0A2X0IFH7</accession>
<evidence type="ECO:0000313" key="3">
    <source>
        <dbReference type="EMBL" id="RAG83257.1"/>
    </source>
</evidence>
<proteinExistence type="inferred from homology"/>
<dbReference type="OrthoDB" id="9815677at2"/>
<dbReference type="Gene3D" id="3.20.20.380">
    <property type="entry name" value="Copper homeostasis (CutC) domain"/>
    <property type="match status" value="1"/>
</dbReference>
<keyword evidence="4" id="KW-1185">Reference proteome</keyword>
<organism evidence="3 4">
    <name type="scientific">Streptacidiphilus pinicola</name>
    <dbReference type="NCBI Taxonomy" id="2219663"/>
    <lineage>
        <taxon>Bacteria</taxon>
        <taxon>Bacillati</taxon>
        <taxon>Actinomycetota</taxon>
        <taxon>Actinomycetes</taxon>
        <taxon>Kitasatosporales</taxon>
        <taxon>Streptomycetaceae</taxon>
        <taxon>Streptacidiphilus</taxon>
    </lineage>
</organism>
<comment type="similarity">
    <text evidence="1">Belongs to the CutC family.</text>
</comment>
<dbReference type="InterPro" id="IPR005627">
    <property type="entry name" value="CutC-like"/>
</dbReference>
<dbReference type="PANTHER" id="PTHR12598:SF0">
    <property type="entry name" value="COPPER HOMEOSTASIS PROTEIN CUTC HOMOLOG"/>
    <property type="match status" value="1"/>
</dbReference>
<sequence>MSDRAIFEVIATSAEDAVAAAAGGADRLELAGEMAADGLTPDLAEFARIRAAVHVPLRVMLRDGNGFVVRDLDGLCAKAQALRAEGAEEFVLGFLTPEGEVDLASVRTLLEAIPGCSWTFHRALDNATSREEVRAAIDGLPGLDTVLTAGSAAGVATGMDVLAHEVAQAGAPGYRPRILVGGGLKTQHIPRLRAAGIDGFHVGTMVRTGSGWHTPLDTGLVQQWRRLLDAEPVAA</sequence>
<dbReference type="AlphaFoldDB" id="A0A2X0IFH7"/>
<dbReference type="PANTHER" id="PTHR12598">
    <property type="entry name" value="COPPER HOMEOSTASIS PROTEIN CUTC"/>
    <property type="match status" value="1"/>
</dbReference>
<comment type="caution">
    <text evidence="3">The sequence shown here is derived from an EMBL/GenBank/DDBJ whole genome shotgun (WGS) entry which is preliminary data.</text>
</comment>
<evidence type="ECO:0000313" key="4">
    <source>
        <dbReference type="Proteomes" id="UP000248889"/>
    </source>
</evidence>
<reference evidence="3 4" key="1">
    <citation type="submission" date="2018-06" db="EMBL/GenBank/DDBJ databases">
        <title>Streptacidiphilus pinicola sp. nov., isolated from pine grove soil.</title>
        <authorList>
            <person name="Roh S.G."/>
            <person name="Park S."/>
            <person name="Kim M.-K."/>
            <person name="Yun B.-R."/>
            <person name="Park J."/>
            <person name="Kim M.J."/>
            <person name="Kim Y.S."/>
            <person name="Kim S.B."/>
        </authorList>
    </citation>
    <scope>NUCLEOTIDE SEQUENCE [LARGE SCALE GENOMIC DNA]</scope>
    <source>
        <strain evidence="3 4">MMS16-CNU450</strain>
    </source>
</reference>
<dbReference type="Pfam" id="PF03932">
    <property type="entry name" value="CutC"/>
    <property type="match status" value="1"/>
</dbReference>
<protein>
    <recommendedName>
        <fullName evidence="2">Copper homeostasis protein cutC homolog</fullName>
    </recommendedName>
</protein>
<evidence type="ECO:0000256" key="2">
    <source>
        <dbReference type="ARBA" id="ARBA00019014"/>
    </source>
</evidence>
<gene>
    <name evidence="3" type="ORF">DN069_22960</name>
</gene>
<dbReference type="InterPro" id="IPR036822">
    <property type="entry name" value="CutC-like_dom_sf"/>
</dbReference>
<name>A0A2X0IFH7_9ACTN</name>
<dbReference type="GO" id="GO:0005507">
    <property type="term" value="F:copper ion binding"/>
    <property type="evidence" value="ECO:0007669"/>
    <property type="project" value="TreeGrafter"/>
</dbReference>
<evidence type="ECO:0000256" key="1">
    <source>
        <dbReference type="ARBA" id="ARBA00007768"/>
    </source>
</evidence>
<dbReference type="Proteomes" id="UP000248889">
    <property type="component" value="Unassembled WGS sequence"/>
</dbReference>
<dbReference type="EMBL" id="QKYN01000090">
    <property type="protein sequence ID" value="RAG83257.1"/>
    <property type="molecule type" value="Genomic_DNA"/>
</dbReference>
<dbReference type="SUPFAM" id="SSF110395">
    <property type="entry name" value="CutC-like"/>
    <property type="match status" value="1"/>
</dbReference>